<evidence type="ECO:0000256" key="4">
    <source>
        <dbReference type="ARBA" id="ARBA00023002"/>
    </source>
</evidence>
<feature type="domain" description="Phosphoadenosine phosphosulphate reductase" evidence="15">
    <location>
        <begin position="30"/>
        <end position="204"/>
    </location>
</feature>
<evidence type="ECO:0000256" key="1">
    <source>
        <dbReference type="ARBA" id="ARBA00009732"/>
    </source>
</evidence>
<evidence type="ECO:0000256" key="10">
    <source>
        <dbReference type="ARBA" id="ARBA00029514"/>
    </source>
</evidence>
<dbReference type="Proteomes" id="UP000094669">
    <property type="component" value="Unassembled WGS sequence"/>
</dbReference>
<dbReference type="PANTHER" id="PTHR46482">
    <property type="entry name" value="5'-ADENYLYLSULFATE REDUCTASE 3, CHLOROPLASTIC"/>
    <property type="match status" value="1"/>
</dbReference>
<evidence type="ECO:0000256" key="5">
    <source>
        <dbReference type="ARBA" id="ARBA00023004"/>
    </source>
</evidence>
<accession>A0ABX4YL74</accession>
<evidence type="ECO:0000313" key="17">
    <source>
        <dbReference type="Proteomes" id="UP000094669"/>
    </source>
</evidence>
<dbReference type="NCBIfam" id="TIGR02055">
    <property type="entry name" value="APS_reductase"/>
    <property type="match status" value="1"/>
</dbReference>
<feature type="binding site" evidence="14">
    <location>
        <position position="116"/>
    </location>
    <ligand>
        <name>[4Fe-4S] cluster</name>
        <dbReference type="ChEBI" id="CHEBI:49883"/>
    </ligand>
</feature>
<evidence type="ECO:0000256" key="13">
    <source>
        <dbReference type="ARBA" id="ARBA00048441"/>
    </source>
</evidence>
<dbReference type="SUPFAM" id="SSF52402">
    <property type="entry name" value="Adenine nucleotide alpha hydrolases-like"/>
    <property type="match status" value="1"/>
</dbReference>
<comment type="catalytic activity">
    <reaction evidence="13 14">
        <text>[thioredoxin]-disulfide + sulfite + AMP + 2 H(+) = adenosine 5'-phosphosulfate + [thioredoxin]-dithiol</text>
        <dbReference type="Rhea" id="RHEA:21976"/>
        <dbReference type="Rhea" id="RHEA-COMP:10698"/>
        <dbReference type="Rhea" id="RHEA-COMP:10700"/>
        <dbReference type="ChEBI" id="CHEBI:15378"/>
        <dbReference type="ChEBI" id="CHEBI:17359"/>
        <dbReference type="ChEBI" id="CHEBI:29950"/>
        <dbReference type="ChEBI" id="CHEBI:50058"/>
        <dbReference type="ChEBI" id="CHEBI:58243"/>
        <dbReference type="ChEBI" id="CHEBI:456215"/>
        <dbReference type="EC" id="1.8.4.10"/>
    </reaction>
</comment>
<protein>
    <recommendedName>
        <fullName evidence="10 14">Adenosine 5'-phosphosulfate reductase</fullName>
        <shortName evidence="14">APS reductase</shortName>
        <ecNumber evidence="9 14">1.8.4.10</ecNumber>
    </recommendedName>
    <alternativeName>
        <fullName evidence="12 14">5'-adenylylsulfate reductase</fullName>
    </alternativeName>
    <alternativeName>
        <fullName evidence="11 14">Thioredoxin-dependent 5'-adenylylsulfate reductase</fullName>
    </alternativeName>
</protein>
<dbReference type="EC" id="1.8.4.10" evidence="9 14"/>
<evidence type="ECO:0000313" key="16">
    <source>
        <dbReference type="EMBL" id="PNV76028.1"/>
    </source>
</evidence>
<keyword evidence="17" id="KW-1185">Reference proteome</keyword>
<evidence type="ECO:0000256" key="3">
    <source>
        <dbReference type="ARBA" id="ARBA00022723"/>
    </source>
</evidence>
<comment type="function">
    <text evidence="7 14">Catalyzes the formation of sulfite from adenosine 5'-phosphosulfate (APS) using thioredoxin as an electron donor.</text>
</comment>
<keyword evidence="2 14" id="KW-0963">Cytoplasm</keyword>
<dbReference type="InterPro" id="IPR014729">
    <property type="entry name" value="Rossmann-like_a/b/a_fold"/>
</dbReference>
<evidence type="ECO:0000256" key="8">
    <source>
        <dbReference type="ARBA" id="ARBA00024327"/>
    </source>
</evidence>
<evidence type="ECO:0000256" key="7">
    <source>
        <dbReference type="ARBA" id="ARBA00024298"/>
    </source>
</evidence>
<dbReference type="Pfam" id="PF01507">
    <property type="entry name" value="PAPS_reduct"/>
    <property type="match status" value="1"/>
</dbReference>
<feature type="active site" description="Nucleophile; cysteine thiosulfonate intermediate" evidence="14">
    <location>
        <position position="226"/>
    </location>
</feature>
<organism evidence="16 17">
    <name type="scientific">Leptospira inadai serovar Lyme</name>
    <dbReference type="NCBI Taxonomy" id="293084"/>
    <lineage>
        <taxon>Bacteria</taxon>
        <taxon>Pseudomonadati</taxon>
        <taxon>Spirochaetota</taxon>
        <taxon>Spirochaetia</taxon>
        <taxon>Leptospirales</taxon>
        <taxon>Leptospiraceae</taxon>
        <taxon>Leptospira</taxon>
    </lineage>
</organism>
<dbReference type="InterPro" id="IPR011798">
    <property type="entry name" value="APS_reductase"/>
</dbReference>
<keyword evidence="6 14" id="KW-0411">Iron-sulfur</keyword>
<dbReference type="HAMAP" id="MF_00063">
    <property type="entry name" value="CysH"/>
    <property type="match status" value="1"/>
</dbReference>
<feature type="binding site" evidence="14">
    <location>
        <position position="201"/>
    </location>
    <ligand>
        <name>[4Fe-4S] cluster</name>
        <dbReference type="ChEBI" id="CHEBI:49883"/>
    </ligand>
</feature>
<comment type="pathway">
    <text evidence="8 14">Sulfur metabolism; hydrogen sulfide biosynthesis; sulfite from sulfate.</text>
</comment>
<dbReference type="InterPro" id="IPR002500">
    <property type="entry name" value="PAPS_reduct_dom"/>
</dbReference>
<dbReference type="PIRSF" id="PIRSF000857">
    <property type="entry name" value="PAPS_reductase"/>
    <property type="match status" value="1"/>
</dbReference>
<comment type="caution">
    <text evidence="16">The sequence shown here is derived from an EMBL/GenBank/DDBJ whole genome shotgun (WGS) entry which is preliminary data.</text>
</comment>
<comment type="similarity">
    <text evidence="1 14">Belongs to the PAPS reductase family. CysH subfamily.</text>
</comment>
<gene>
    <name evidence="14" type="primary">cysH</name>
    <name evidence="16" type="ORF">BES34_005865</name>
</gene>
<comment type="subcellular location">
    <subcellularLocation>
        <location evidence="14">Cytoplasm</location>
    </subcellularLocation>
</comment>
<dbReference type="Gene3D" id="3.40.50.620">
    <property type="entry name" value="HUPs"/>
    <property type="match status" value="1"/>
</dbReference>
<feature type="binding site" evidence="14">
    <location>
        <position position="198"/>
    </location>
    <ligand>
        <name>[4Fe-4S] cluster</name>
        <dbReference type="ChEBI" id="CHEBI:49883"/>
    </ligand>
</feature>
<keyword evidence="3 14" id="KW-0479">Metal-binding</keyword>
<dbReference type="CDD" id="cd23945">
    <property type="entry name" value="PAPS_reductase"/>
    <property type="match status" value="1"/>
</dbReference>
<dbReference type="EMBL" id="MCRM02000004">
    <property type="protein sequence ID" value="PNV76028.1"/>
    <property type="molecule type" value="Genomic_DNA"/>
</dbReference>
<evidence type="ECO:0000256" key="9">
    <source>
        <dbReference type="ARBA" id="ARBA00024386"/>
    </source>
</evidence>
<dbReference type="InterPro" id="IPR004511">
    <property type="entry name" value="PAPS/APS_Rdtase"/>
</dbReference>
<proteinExistence type="inferred from homology"/>
<reference evidence="16" key="1">
    <citation type="submission" date="2018-01" db="EMBL/GenBank/DDBJ databases">
        <title>Genomic characterization of Leptospira inadai serogroup Lyme isolated from captured rat in Brazil and comparative analysis with human reference strain.</title>
        <authorList>
            <person name="Moreno L.Z."/>
            <person name="Loureiro A.P."/>
            <person name="Miraglia F."/>
            <person name="Kremer F.S."/>
            <person name="Eslabao M.R."/>
            <person name="Dellagostin O.A."/>
            <person name="Lilenbaum W."/>
            <person name="Moreno A.M."/>
        </authorList>
    </citation>
    <scope>NUCLEOTIDE SEQUENCE [LARGE SCALE GENOMIC DNA]</scope>
    <source>
        <strain evidence="16">M34/99</strain>
    </source>
</reference>
<evidence type="ECO:0000256" key="14">
    <source>
        <dbReference type="HAMAP-Rule" id="MF_00063"/>
    </source>
</evidence>
<dbReference type="NCBIfam" id="NF002537">
    <property type="entry name" value="PRK02090.1"/>
    <property type="match status" value="1"/>
</dbReference>
<sequence length="243" mass="27681">MNPLELENKLKGLGLEESLVLIDKEFPGTAVFSTSFGLEDQAITHAIFSQNLGIRIFTLDTGRLFSETYELHKRTNGMYGKKILTYFPDTDAVEKLVNEKGPDSFYDSIENRKECCHIRKVVPLNRALVDAKLWITGIRSEQSGSRGDLPKVELDSSRDILKFHPILDWSWEDTKSYIDTHQIPYNPLHDKGFPSIGCAPCTRAILPGEDLRAGRWWWENESTKECGLHWVDGKLVRKKGSQV</sequence>
<dbReference type="RefSeq" id="WP_010416853.1">
    <property type="nucleotide sequence ID" value="NZ_MCRM02000004.1"/>
</dbReference>
<evidence type="ECO:0000256" key="11">
    <source>
        <dbReference type="ARBA" id="ARBA00030894"/>
    </source>
</evidence>
<comment type="cofactor">
    <cofactor evidence="14">
        <name>[4Fe-4S] cluster</name>
        <dbReference type="ChEBI" id="CHEBI:49883"/>
    </cofactor>
    <text evidence="14">Binds 1 [4Fe-4S] cluster per subunit.</text>
</comment>
<dbReference type="NCBIfam" id="TIGR00434">
    <property type="entry name" value="cysH"/>
    <property type="match status" value="1"/>
</dbReference>
<feature type="binding site" evidence="14">
    <location>
        <position position="115"/>
    </location>
    <ligand>
        <name>[4Fe-4S] cluster</name>
        <dbReference type="ChEBI" id="CHEBI:49883"/>
    </ligand>
</feature>
<keyword evidence="5 14" id="KW-0408">Iron</keyword>
<evidence type="ECO:0000256" key="12">
    <source>
        <dbReference type="ARBA" id="ARBA00032041"/>
    </source>
</evidence>
<dbReference type="PANTHER" id="PTHR46482:SF9">
    <property type="entry name" value="5'-ADENYLYLSULFATE REDUCTASE 1, CHLOROPLASTIC"/>
    <property type="match status" value="1"/>
</dbReference>
<name>A0ABX4YL74_9LEPT</name>
<evidence type="ECO:0000256" key="2">
    <source>
        <dbReference type="ARBA" id="ARBA00022490"/>
    </source>
</evidence>
<evidence type="ECO:0000259" key="15">
    <source>
        <dbReference type="Pfam" id="PF01507"/>
    </source>
</evidence>
<evidence type="ECO:0000256" key="6">
    <source>
        <dbReference type="ARBA" id="ARBA00023014"/>
    </source>
</evidence>
<keyword evidence="4 14" id="KW-0560">Oxidoreductase</keyword>